<evidence type="ECO:0000313" key="14">
    <source>
        <dbReference type="EMBL" id="CAB4691553.1"/>
    </source>
</evidence>
<comment type="function">
    <text evidence="1">Transaldolase is important for the balance of metabolites in the pentose-phosphate pathway.</text>
</comment>
<dbReference type="SUPFAM" id="SSF51569">
    <property type="entry name" value="Aldolase"/>
    <property type="match status" value="1"/>
</dbReference>
<dbReference type="UniPathway" id="UPA00115"/>
<reference evidence="10" key="1">
    <citation type="submission" date="2020-05" db="EMBL/GenBank/DDBJ databases">
        <authorList>
            <person name="Chiriac C."/>
            <person name="Salcher M."/>
            <person name="Ghai R."/>
            <person name="Kavagutti S V."/>
        </authorList>
    </citation>
    <scope>NUCLEOTIDE SEQUENCE</scope>
</reference>
<dbReference type="CDD" id="cd00955">
    <property type="entry name" value="Transaldolase_like"/>
    <property type="match status" value="1"/>
</dbReference>
<evidence type="ECO:0000256" key="7">
    <source>
        <dbReference type="ARBA" id="ARBA00023126"/>
    </source>
</evidence>
<keyword evidence="5" id="KW-0963">Cytoplasm</keyword>
<evidence type="ECO:0000313" key="12">
    <source>
        <dbReference type="EMBL" id="CAB4573024.1"/>
    </source>
</evidence>
<dbReference type="PROSITE" id="PS01054">
    <property type="entry name" value="TRANSALDOLASE_1"/>
    <property type="match status" value="1"/>
</dbReference>
<evidence type="ECO:0000256" key="9">
    <source>
        <dbReference type="ARBA" id="ARBA00048810"/>
    </source>
</evidence>
<organism evidence="10">
    <name type="scientific">freshwater metagenome</name>
    <dbReference type="NCBI Taxonomy" id="449393"/>
    <lineage>
        <taxon>unclassified sequences</taxon>
        <taxon>metagenomes</taxon>
        <taxon>ecological metagenomes</taxon>
    </lineage>
</organism>
<dbReference type="HAMAP" id="MF_00493">
    <property type="entry name" value="Transaldolase_2"/>
    <property type="match status" value="1"/>
</dbReference>
<evidence type="ECO:0000313" key="10">
    <source>
        <dbReference type="EMBL" id="CAB4552652.1"/>
    </source>
</evidence>
<protein>
    <submittedName>
        <fullName evidence="10">Unannotated protein</fullName>
    </submittedName>
</protein>
<evidence type="ECO:0000256" key="3">
    <source>
        <dbReference type="ARBA" id="ARBA00004959"/>
    </source>
</evidence>
<dbReference type="EMBL" id="CAEZXE010000181">
    <property type="protein sequence ID" value="CAB4691553.1"/>
    <property type="molecule type" value="Genomic_DNA"/>
</dbReference>
<dbReference type="NCBIfam" id="NF002881">
    <property type="entry name" value="PRK03343.1"/>
    <property type="match status" value="1"/>
</dbReference>
<gene>
    <name evidence="10" type="ORF">UFOPK1495_00983</name>
    <name evidence="11" type="ORF">UFOPK1603_01149</name>
    <name evidence="12" type="ORF">UFOPK1711_00638</name>
    <name evidence="13" type="ORF">UFOPK2143_01900</name>
    <name evidence="14" type="ORF">UFOPK2350_01607</name>
</gene>
<dbReference type="InterPro" id="IPR004732">
    <property type="entry name" value="Transaldolase_2"/>
</dbReference>
<dbReference type="EMBL" id="CAEZTR010000027">
    <property type="protein sequence ID" value="CAB4573024.1"/>
    <property type="molecule type" value="Genomic_DNA"/>
</dbReference>
<dbReference type="InterPro" id="IPR018225">
    <property type="entry name" value="Transaldolase_AS"/>
</dbReference>
<dbReference type="Pfam" id="PF00923">
    <property type="entry name" value="TAL_FSA"/>
    <property type="match status" value="1"/>
</dbReference>
<comment type="subcellular location">
    <subcellularLocation>
        <location evidence="2">Cytoplasm</location>
    </subcellularLocation>
</comment>
<dbReference type="EMBL" id="CAEZTG010000108">
    <property type="protein sequence ID" value="CAB4570834.1"/>
    <property type="molecule type" value="Genomic_DNA"/>
</dbReference>
<dbReference type="Gene3D" id="3.20.20.70">
    <property type="entry name" value="Aldolase class I"/>
    <property type="match status" value="1"/>
</dbReference>
<dbReference type="GO" id="GO:0005975">
    <property type="term" value="P:carbohydrate metabolic process"/>
    <property type="evidence" value="ECO:0007669"/>
    <property type="project" value="InterPro"/>
</dbReference>
<evidence type="ECO:0000313" key="13">
    <source>
        <dbReference type="EMBL" id="CAB4661848.1"/>
    </source>
</evidence>
<evidence type="ECO:0000256" key="4">
    <source>
        <dbReference type="ARBA" id="ARBA00008426"/>
    </source>
</evidence>
<evidence type="ECO:0000256" key="5">
    <source>
        <dbReference type="ARBA" id="ARBA00022490"/>
    </source>
</evidence>
<comment type="catalytic activity">
    <reaction evidence="9">
        <text>D-sedoheptulose 7-phosphate + D-glyceraldehyde 3-phosphate = D-erythrose 4-phosphate + beta-D-fructose 6-phosphate</text>
        <dbReference type="Rhea" id="RHEA:17053"/>
        <dbReference type="ChEBI" id="CHEBI:16897"/>
        <dbReference type="ChEBI" id="CHEBI:57483"/>
        <dbReference type="ChEBI" id="CHEBI:57634"/>
        <dbReference type="ChEBI" id="CHEBI:59776"/>
        <dbReference type="EC" id="2.2.1.2"/>
    </reaction>
</comment>
<dbReference type="PANTHER" id="PTHR10683">
    <property type="entry name" value="TRANSALDOLASE"/>
    <property type="match status" value="1"/>
</dbReference>
<dbReference type="InterPro" id="IPR001585">
    <property type="entry name" value="TAL/FSA"/>
</dbReference>
<evidence type="ECO:0000256" key="1">
    <source>
        <dbReference type="ARBA" id="ARBA00003518"/>
    </source>
</evidence>
<dbReference type="PANTHER" id="PTHR10683:SF31">
    <property type="entry name" value="TRANSALDOLASE"/>
    <property type="match status" value="1"/>
</dbReference>
<accession>A0A6J6CM71</accession>
<name>A0A6J6CM71_9ZZZZ</name>
<dbReference type="InterPro" id="IPR013785">
    <property type="entry name" value="Aldolase_TIM"/>
</dbReference>
<dbReference type="AlphaFoldDB" id="A0A6J6CM71"/>
<dbReference type="PIRSF" id="PIRSF036915">
    <property type="entry name" value="Trnald_Bac_Plnt"/>
    <property type="match status" value="1"/>
</dbReference>
<evidence type="ECO:0000313" key="11">
    <source>
        <dbReference type="EMBL" id="CAB4570834.1"/>
    </source>
</evidence>
<sequence length="363" mass="39504">MSRLTDLYATEDQSPWLDNVRRDWIENGEMQRWVDRGVRGVTSNPTIFQKAISGGDAYDDQFRELLASGTSVTDAYWELVVTDINNVLSILRPVYDASNGIDGYVSIEVSPLLARDTDGTAAAARHLHGLINQPNLYIKIPGTAEGLPAIKAMISEGVSVNVTLLFSLERYREVMEAYIAGLEARDGDLSGVSSVASFFISRVDSETDKRLEALGSDDAKALMGKVAVANAQVAYEAFLETFSGPRWDALVARGARPQRPLWASTSTKNPDYPDTLYVDSLIGPNTVNTIPEKTLDDFDDHGTVARTIDADLAGAHAVLNNFASLGLSLSDVTSQLEDEGVASFSKSFDDLLESLTEKAKTLR</sequence>
<keyword evidence="7" id="KW-0570">Pentose shunt</keyword>
<dbReference type="GO" id="GO:0005737">
    <property type="term" value="C:cytoplasm"/>
    <property type="evidence" value="ECO:0007669"/>
    <property type="project" value="UniProtKB-SubCell"/>
</dbReference>
<dbReference type="GO" id="GO:0006098">
    <property type="term" value="P:pentose-phosphate shunt"/>
    <property type="evidence" value="ECO:0007669"/>
    <property type="project" value="UniProtKB-UniPathway"/>
</dbReference>
<dbReference type="PROSITE" id="PS00958">
    <property type="entry name" value="TRANSALDOLASE_2"/>
    <property type="match status" value="1"/>
</dbReference>
<proteinExistence type="inferred from homology"/>
<dbReference type="EMBL" id="CAEZSU010000096">
    <property type="protein sequence ID" value="CAB4552652.1"/>
    <property type="molecule type" value="Genomic_DNA"/>
</dbReference>
<dbReference type="NCBIfam" id="TIGR00876">
    <property type="entry name" value="tal_mycobact"/>
    <property type="match status" value="1"/>
</dbReference>
<keyword evidence="8" id="KW-0704">Schiff base</keyword>
<evidence type="ECO:0000256" key="2">
    <source>
        <dbReference type="ARBA" id="ARBA00004496"/>
    </source>
</evidence>
<comment type="pathway">
    <text evidence="3">Carbohydrate degradation; pentose phosphate pathway.</text>
</comment>
<evidence type="ECO:0000256" key="8">
    <source>
        <dbReference type="ARBA" id="ARBA00023270"/>
    </source>
</evidence>
<evidence type="ECO:0000256" key="6">
    <source>
        <dbReference type="ARBA" id="ARBA00022679"/>
    </source>
</evidence>
<dbReference type="GO" id="GO:0004801">
    <property type="term" value="F:transaldolase activity"/>
    <property type="evidence" value="ECO:0007669"/>
    <property type="project" value="UniProtKB-EC"/>
</dbReference>
<dbReference type="EMBL" id="CAEZVV010000222">
    <property type="protein sequence ID" value="CAB4661848.1"/>
    <property type="molecule type" value="Genomic_DNA"/>
</dbReference>
<keyword evidence="6" id="KW-0808">Transferase</keyword>
<comment type="similarity">
    <text evidence="4">Belongs to the transaldolase family. Type 2 subfamily.</text>
</comment>